<dbReference type="InterPro" id="IPR046864">
    <property type="entry name" value="VasX_N"/>
</dbReference>
<evidence type="ECO:0000259" key="2">
    <source>
        <dbReference type="Pfam" id="PF20249"/>
    </source>
</evidence>
<keyword evidence="1" id="KW-0812">Transmembrane</keyword>
<dbReference type="CDD" id="cd20707">
    <property type="entry name" value="MIX_III"/>
    <property type="match status" value="1"/>
</dbReference>
<protein>
    <submittedName>
        <fullName evidence="3">Toxin VasX</fullName>
    </submittedName>
</protein>
<dbReference type="Pfam" id="PF20249">
    <property type="entry name" value="VasX_N"/>
    <property type="match status" value="1"/>
</dbReference>
<feature type="transmembrane region" description="Helical" evidence="1">
    <location>
        <begin position="761"/>
        <end position="785"/>
    </location>
</feature>
<sequence>MAEELISYQEEAYKEIVGEYYFECSHAVADTVKSAKVKTLKKGVKLHLFRYGLVETKSAHDTAFDYESTIGTQNPDGTTTKKDKFTVEEVTVSNSELPELDNFYCARTFLRPGYIYIINKDNNNEYKEYQVNESGKLTGIIWYRGNNGDVRKPNGNTHSFITIPKPGTYYIGYSPVQWSRAYFDEINGNDEKKEAHMQLIDCSGIEIGNPPEGDEIASYRDVKIVSYKQHPQRGEVRTNLREIHADETKESEEGDNDFYEDMFVALHDPIGCAEDVTYALGVSFVEQQAIIQALQTGEDYDTVLARLHAGEEKTNLTDEEEQIYALFQTALTTYQLIYNDDKMIGDYDGGKIGWGGGVYKPKLLNILGVEYRKEHRRKIRSIQDDLGYIMNSPYYRDGWCHYNQGVDDYTLDGKYIATNHMRLLAQKPHDADRHLDLKSEYEDAVKKWEGFFADTLDPDTDELTTLLDTPVEIAFLTGPMIDIENKLGGVIRALTESYATLKIDKVFMVERTRSVPVMKTREVVTYKTVTVQSYEDVMFRRLRAHKVYGEEVLDVQTKEVDAHFKGSSFELDQSRVVYVKYRGGKPIARFQVSKEVVLKQKLRAENKIQLPVKKTEIVPEVKVEQYLDEIEQKFTVPENRQVNKYSNAELAQKLFDGKIFTGSLALLQVFNAMNAYNAIGNKEDYKNIVNSIGITAELTEASLHFRRSILLSRGVSQRTITRGLASRALPYVSNLGAGITVLMCSWEAFDSYNARDYDAMWAWTGAGAAWGVFAFGGTTFSGGIAVAGLGFTPFGLLIAGVALGLTALAYYLKDTPLEVLFKNNVLSDEVDFPLVGDEKPWEYSRRLYVGRDALIPPPTSTFFRADVYRKWTDFKAAYQDLLDVLVCAHIHFTPTKLVHKNTIRPWSSTVSVTITQSDITGYKAEISLRQFLTREEQLEYEVYYFENGLDTSPQRIGIKSEQISIEKIPGKIPKAIIDFEVNQSELVNNNTNSHIVFVCRLELEMEQYYPIDIANKPRYIGAKYTTLEEVRDIKKGLFNTKTIKDSDFQAPVKIDTLANLLSKEAWKK</sequence>
<dbReference type="RefSeq" id="WP_378257108.1">
    <property type="nucleotide sequence ID" value="NZ_JBHSJV010000001.1"/>
</dbReference>
<name>A0ABW5N940_9FLAO</name>
<accession>A0ABW5N940</accession>
<evidence type="ECO:0000256" key="1">
    <source>
        <dbReference type="SAM" id="Phobius"/>
    </source>
</evidence>
<proteinExistence type="predicted"/>
<reference evidence="4" key="1">
    <citation type="journal article" date="2019" name="Int. J. Syst. Evol. Microbiol.">
        <title>The Global Catalogue of Microorganisms (GCM) 10K type strain sequencing project: providing services to taxonomists for standard genome sequencing and annotation.</title>
        <authorList>
            <consortium name="The Broad Institute Genomics Platform"/>
            <consortium name="The Broad Institute Genome Sequencing Center for Infectious Disease"/>
            <person name="Wu L."/>
            <person name="Ma J."/>
        </authorList>
    </citation>
    <scope>NUCLEOTIDE SEQUENCE [LARGE SCALE GENOMIC DNA]</scope>
    <source>
        <strain evidence="4">KCTC 42423</strain>
    </source>
</reference>
<gene>
    <name evidence="3" type="ORF">ACFSTE_12085</name>
</gene>
<keyword evidence="1" id="KW-0472">Membrane</keyword>
<evidence type="ECO:0000313" key="4">
    <source>
        <dbReference type="Proteomes" id="UP001597459"/>
    </source>
</evidence>
<evidence type="ECO:0000313" key="3">
    <source>
        <dbReference type="EMBL" id="MFD2591567.1"/>
    </source>
</evidence>
<feature type="transmembrane region" description="Helical" evidence="1">
    <location>
        <begin position="791"/>
        <end position="812"/>
    </location>
</feature>
<dbReference type="Proteomes" id="UP001597459">
    <property type="component" value="Unassembled WGS sequence"/>
</dbReference>
<feature type="domain" description="Toxin VasX N-terminal region" evidence="2">
    <location>
        <begin position="40"/>
        <end position="204"/>
    </location>
</feature>
<keyword evidence="4" id="KW-1185">Reference proteome</keyword>
<comment type="caution">
    <text evidence="3">The sequence shown here is derived from an EMBL/GenBank/DDBJ whole genome shotgun (WGS) entry which is preliminary data.</text>
</comment>
<organism evidence="3 4">
    <name type="scientific">Aquimarina hainanensis</name>
    <dbReference type="NCBI Taxonomy" id="1578017"/>
    <lineage>
        <taxon>Bacteria</taxon>
        <taxon>Pseudomonadati</taxon>
        <taxon>Bacteroidota</taxon>
        <taxon>Flavobacteriia</taxon>
        <taxon>Flavobacteriales</taxon>
        <taxon>Flavobacteriaceae</taxon>
        <taxon>Aquimarina</taxon>
    </lineage>
</organism>
<dbReference type="EMBL" id="JBHULX010000021">
    <property type="protein sequence ID" value="MFD2591567.1"/>
    <property type="molecule type" value="Genomic_DNA"/>
</dbReference>
<keyword evidence="1" id="KW-1133">Transmembrane helix</keyword>